<comment type="caution">
    <text evidence="2">The sequence shown here is derived from an EMBL/GenBank/DDBJ whole genome shotgun (WGS) entry which is preliminary data.</text>
</comment>
<organism evidence="2 3">
    <name type="scientific">Caerostris extrusa</name>
    <name type="common">Bark spider</name>
    <name type="synonym">Caerostris bankana</name>
    <dbReference type="NCBI Taxonomy" id="172846"/>
    <lineage>
        <taxon>Eukaryota</taxon>
        <taxon>Metazoa</taxon>
        <taxon>Ecdysozoa</taxon>
        <taxon>Arthropoda</taxon>
        <taxon>Chelicerata</taxon>
        <taxon>Arachnida</taxon>
        <taxon>Araneae</taxon>
        <taxon>Araneomorphae</taxon>
        <taxon>Entelegynae</taxon>
        <taxon>Araneoidea</taxon>
        <taxon>Araneidae</taxon>
        <taxon>Caerostris</taxon>
    </lineage>
</organism>
<gene>
    <name evidence="2" type="ORF">CEXT_321941</name>
</gene>
<dbReference type="EMBL" id="BPLR01006275">
    <property type="protein sequence ID" value="GIY08675.1"/>
    <property type="molecule type" value="Genomic_DNA"/>
</dbReference>
<evidence type="ECO:0000256" key="1">
    <source>
        <dbReference type="SAM" id="MobiDB-lite"/>
    </source>
</evidence>
<evidence type="ECO:0000313" key="2">
    <source>
        <dbReference type="EMBL" id="GIY08675.1"/>
    </source>
</evidence>
<proteinExistence type="predicted"/>
<sequence>MRLVERKEHKREKEVTCQCLGKGGGERKRTVSNNASSSMSERTRNEVFRVFRSEFHSLFLRLLSIDLLKIDFSLSVRDPVSRSEVPPLARGTEDDPGHICRSGFLTFRQTTGLKKQNGNNEKKKSS</sequence>
<keyword evidence="3" id="KW-1185">Reference proteome</keyword>
<feature type="region of interest" description="Disordered" evidence="1">
    <location>
        <begin position="81"/>
        <end position="100"/>
    </location>
</feature>
<dbReference type="AlphaFoldDB" id="A0AAV4QKU0"/>
<evidence type="ECO:0000313" key="3">
    <source>
        <dbReference type="Proteomes" id="UP001054945"/>
    </source>
</evidence>
<name>A0AAV4QKU0_CAEEX</name>
<protein>
    <submittedName>
        <fullName evidence="2">Uncharacterized protein</fullName>
    </submittedName>
</protein>
<dbReference type="Proteomes" id="UP001054945">
    <property type="component" value="Unassembled WGS sequence"/>
</dbReference>
<reference evidence="2 3" key="1">
    <citation type="submission" date="2021-06" db="EMBL/GenBank/DDBJ databases">
        <title>Caerostris extrusa draft genome.</title>
        <authorList>
            <person name="Kono N."/>
            <person name="Arakawa K."/>
        </authorList>
    </citation>
    <scope>NUCLEOTIDE SEQUENCE [LARGE SCALE GENOMIC DNA]</scope>
</reference>
<accession>A0AAV4QKU0</accession>